<feature type="transmembrane region" description="Helical" evidence="1">
    <location>
        <begin position="83"/>
        <end position="103"/>
    </location>
</feature>
<keyword evidence="1" id="KW-0812">Transmembrane</keyword>
<evidence type="ECO:0000313" key="2">
    <source>
        <dbReference type="EMBL" id="SFE29573.1"/>
    </source>
</evidence>
<dbReference type="RefSeq" id="WP_090086789.1">
    <property type="nucleotide sequence ID" value="NZ_FOMR01000012.1"/>
</dbReference>
<organism evidence="2 3">
    <name type="scientific">Lentibacillus persicus</name>
    <dbReference type="NCBI Taxonomy" id="640948"/>
    <lineage>
        <taxon>Bacteria</taxon>
        <taxon>Bacillati</taxon>
        <taxon>Bacillota</taxon>
        <taxon>Bacilli</taxon>
        <taxon>Bacillales</taxon>
        <taxon>Bacillaceae</taxon>
        <taxon>Lentibacillus</taxon>
    </lineage>
</organism>
<feature type="transmembrane region" description="Helical" evidence="1">
    <location>
        <begin position="109"/>
        <end position="131"/>
    </location>
</feature>
<reference evidence="3" key="1">
    <citation type="submission" date="2016-10" db="EMBL/GenBank/DDBJ databases">
        <authorList>
            <person name="Varghese N."/>
            <person name="Submissions S."/>
        </authorList>
    </citation>
    <scope>NUCLEOTIDE SEQUENCE [LARGE SCALE GENOMIC DNA]</scope>
    <source>
        <strain evidence="3">DSM 22530</strain>
    </source>
</reference>
<evidence type="ECO:0000313" key="3">
    <source>
        <dbReference type="Proteomes" id="UP000199474"/>
    </source>
</evidence>
<keyword evidence="1" id="KW-0472">Membrane</keyword>
<dbReference type="STRING" id="640948.SAMN05216238_11251"/>
<name>A0A1I1ZG86_9BACI</name>
<proteinExistence type="predicted"/>
<dbReference type="EMBL" id="FOMR01000012">
    <property type="protein sequence ID" value="SFE29573.1"/>
    <property type="molecule type" value="Genomic_DNA"/>
</dbReference>
<dbReference type="AlphaFoldDB" id="A0A1I1ZG86"/>
<gene>
    <name evidence="2" type="ORF">SAMN05216238_11251</name>
</gene>
<dbReference type="Proteomes" id="UP000199474">
    <property type="component" value="Unassembled WGS sequence"/>
</dbReference>
<evidence type="ECO:0000256" key="1">
    <source>
        <dbReference type="SAM" id="Phobius"/>
    </source>
</evidence>
<dbReference type="OrthoDB" id="2439941at2"/>
<accession>A0A1I1ZG86</accession>
<protein>
    <submittedName>
        <fullName evidence="2">Uncharacterized protein</fullName>
    </submittedName>
</protein>
<feature type="transmembrane region" description="Helical" evidence="1">
    <location>
        <begin position="53"/>
        <end position="76"/>
    </location>
</feature>
<sequence>MRKIGTIVLGVYDLFLATGAIWLGVQMLTSSSGTIFSEPYPDSWAFNLPFDSWVMPGVLAIVIFGLGNIIAAVLSFKKEHNSSWYASAVMGAVFLFGLAFQYIAVGETYIVTGPFLIIGIVQLCLSGYVFWDYRKGFKLTKRYSK</sequence>
<keyword evidence="3" id="KW-1185">Reference proteome</keyword>
<keyword evidence="1" id="KW-1133">Transmembrane helix</keyword>